<dbReference type="EMBL" id="MOOB01000443">
    <property type="protein sequence ID" value="OQE54891.1"/>
    <property type="molecule type" value="Genomic_DNA"/>
</dbReference>
<keyword evidence="2" id="KW-1185">Reference proteome</keyword>
<gene>
    <name evidence="1" type="ORF">PENNAL_c0443G03747</name>
</gene>
<name>A0A1V6VW43_PENNA</name>
<reference evidence="2" key="1">
    <citation type="journal article" date="2017" name="Nat. Microbiol.">
        <title>Global analysis of biosynthetic gene clusters reveals vast potential of secondary metabolite production in Penicillium species.</title>
        <authorList>
            <person name="Nielsen J.C."/>
            <person name="Grijseels S."/>
            <person name="Prigent S."/>
            <person name="Ji B."/>
            <person name="Dainat J."/>
            <person name="Nielsen K.F."/>
            <person name="Frisvad J.C."/>
            <person name="Workman M."/>
            <person name="Nielsen J."/>
        </authorList>
    </citation>
    <scope>NUCLEOTIDE SEQUENCE [LARGE SCALE GENOMIC DNA]</scope>
    <source>
        <strain evidence="2">IBT 13039</strain>
    </source>
</reference>
<feature type="non-terminal residue" evidence="1">
    <location>
        <position position="14"/>
    </location>
</feature>
<evidence type="ECO:0000313" key="2">
    <source>
        <dbReference type="Proteomes" id="UP000191691"/>
    </source>
</evidence>
<sequence length="14" mass="1484">MLDLTSCSGQTAQE</sequence>
<organism evidence="1 2">
    <name type="scientific">Penicillium nalgiovense</name>
    <dbReference type="NCBI Taxonomy" id="60175"/>
    <lineage>
        <taxon>Eukaryota</taxon>
        <taxon>Fungi</taxon>
        <taxon>Dikarya</taxon>
        <taxon>Ascomycota</taxon>
        <taxon>Pezizomycotina</taxon>
        <taxon>Eurotiomycetes</taxon>
        <taxon>Eurotiomycetidae</taxon>
        <taxon>Eurotiales</taxon>
        <taxon>Aspergillaceae</taxon>
        <taxon>Penicillium</taxon>
    </lineage>
</organism>
<accession>A0A1V6VW43</accession>
<proteinExistence type="predicted"/>
<dbReference type="Proteomes" id="UP000191691">
    <property type="component" value="Unassembled WGS sequence"/>
</dbReference>
<evidence type="ECO:0000313" key="1">
    <source>
        <dbReference type="EMBL" id="OQE54891.1"/>
    </source>
</evidence>
<protein>
    <submittedName>
        <fullName evidence="1">Uncharacterized protein</fullName>
    </submittedName>
</protein>
<comment type="caution">
    <text evidence="1">The sequence shown here is derived from an EMBL/GenBank/DDBJ whole genome shotgun (WGS) entry which is preliminary data.</text>
</comment>